<dbReference type="SUPFAM" id="SSF143422">
    <property type="entry name" value="Transposase IS200-like"/>
    <property type="match status" value="1"/>
</dbReference>
<evidence type="ECO:0000259" key="1">
    <source>
        <dbReference type="SMART" id="SM01321"/>
    </source>
</evidence>
<evidence type="ECO:0000313" key="2">
    <source>
        <dbReference type="EMBL" id="SFU28134.1"/>
    </source>
</evidence>
<organism evidence="2 3">
    <name type="scientific">Pseudoduganella namucuonensis</name>
    <dbReference type="NCBI Taxonomy" id="1035707"/>
    <lineage>
        <taxon>Bacteria</taxon>
        <taxon>Pseudomonadati</taxon>
        <taxon>Pseudomonadota</taxon>
        <taxon>Betaproteobacteria</taxon>
        <taxon>Burkholderiales</taxon>
        <taxon>Oxalobacteraceae</taxon>
        <taxon>Telluria group</taxon>
        <taxon>Pseudoduganella</taxon>
    </lineage>
</organism>
<name>A0A1I7EW46_9BURK</name>
<dbReference type="RefSeq" id="WP_218164792.1">
    <property type="nucleotide sequence ID" value="NZ_FPBO01000001.1"/>
</dbReference>
<sequence>MSRSPRNEFANALYHVTSRGNRGAAIYRADDDYLRWQDVLGTTVDKYGFLVHSYCQMPNHFHLLVETPQANLAAGMAYLNGKYCQKFNWRHELTGHVIQGRYYALPIEREAHLLETSRYISLNPVRARLTAHPVAWRWSSYAAFAGKVNAPAWLHAEWMLSQFGKGDLASRRLAYAEFVLRGIGHGDPLADLLPRPATTIALPSSTDAAQRDLRLHGRNEAIRHAFLSGGHSISAIARRFGISPRAVRRVIDMLPAPKK</sequence>
<dbReference type="Proteomes" id="UP000199391">
    <property type="component" value="Unassembled WGS sequence"/>
</dbReference>
<dbReference type="AlphaFoldDB" id="A0A1I7EW46"/>
<dbReference type="InterPro" id="IPR036515">
    <property type="entry name" value="Transposase_17_sf"/>
</dbReference>
<dbReference type="STRING" id="1035707.SAMN05216552_1001178"/>
<protein>
    <submittedName>
        <fullName evidence="2">REP element-mobilizing transposase RayT</fullName>
    </submittedName>
</protein>
<proteinExistence type="predicted"/>
<evidence type="ECO:0000313" key="3">
    <source>
        <dbReference type="Proteomes" id="UP000199391"/>
    </source>
</evidence>
<dbReference type="SMART" id="SM01321">
    <property type="entry name" value="Y1_Tnp"/>
    <property type="match status" value="1"/>
</dbReference>
<keyword evidence="3" id="KW-1185">Reference proteome</keyword>
<dbReference type="PANTHER" id="PTHR34322:SF2">
    <property type="entry name" value="TRANSPOSASE IS200-LIKE DOMAIN-CONTAINING PROTEIN"/>
    <property type="match status" value="1"/>
</dbReference>
<dbReference type="PANTHER" id="PTHR34322">
    <property type="entry name" value="TRANSPOSASE, Y1_TNP DOMAIN-CONTAINING"/>
    <property type="match status" value="1"/>
</dbReference>
<dbReference type="GO" id="GO:0006313">
    <property type="term" value="P:DNA transposition"/>
    <property type="evidence" value="ECO:0007669"/>
    <property type="project" value="InterPro"/>
</dbReference>
<accession>A0A1I7EW46</accession>
<reference evidence="3" key="1">
    <citation type="submission" date="2016-10" db="EMBL/GenBank/DDBJ databases">
        <authorList>
            <person name="Varghese N."/>
            <person name="Submissions S."/>
        </authorList>
    </citation>
    <scope>NUCLEOTIDE SEQUENCE [LARGE SCALE GENOMIC DNA]</scope>
    <source>
        <strain evidence="3">CGMCC 1.11014</strain>
    </source>
</reference>
<dbReference type="Gene3D" id="1.10.10.60">
    <property type="entry name" value="Homeodomain-like"/>
    <property type="match status" value="1"/>
</dbReference>
<dbReference type="Gene3D" id="3.30.70.1290">
    <property type="entry name" value="Transposase IS200-like"/>
    <property type="match status" value="1"/>
</dbReference>
<dbReference type="GO" id="GO:0003677">
    <property type="term" value="F:DNA binding"/>
    <property type="evidence" value="ECO:0007669"/>
    <property type="project" value="InterPro"/>
</dbReference>
<feature type="domain" description="Transposase IS200-like" evidence="1">
    <location>
        <begin position="9"/>
        <end position="123"/>
    </location>
</feature>
<dbReference type="InterPro" id="IPR002686">
    <property type="entry name" value="Transposase_17"/>
</dbReference>
<dbReference type="GO" id="GO:0004803">
    <property type="term" value="F:transposase activity"/>
    <property type="evidence" value="ECO:0007669"/>
    <property type="project" value="InterPro"/>
</dbReference>
<dbReference type="Pfam" id="PF01797">
    <property type="entry name" value="Y1_Tnp"/>
    <property type="match status" value="1"/>
</dbReference>
<gene>
    <name evidence="2" type="ORF">SAMN05216552_1001178</name>
</gene>
<dbReference type="EMBL" id="FPBO01000001">
    <property type="protein sequence ID" value="SFU28134.1"/>
    <property type="molecule type" value="Genomic_DNA"/>
</dbReference>